<dbReference type="Pfam" id="PF17917">
    <property type="entry name" value="RT_RNaseH"/>
    <property type="match status" value="1"/>
</dbReference>
<comment type="caution">
    <text evidence="9">The sequence shown here is derived from an EMBL/GenBank/DDBJ whole genome shotgun (WGS) entry which is preliminary data.</text>
</comment>
<keyword evidence="10" id="KW-1185">Reference proteome</keyword>
<keyword evidence="6" id="KW-0695">RNA-directed DNA polymerase</keyword>
<evidence type="ECO:0000259" key="8">
    <source>
        <dbReference type="Pfam" id="PF17917"/>
    </source>
</evidence>
<sequence>MFYGDRKRKAPDTISKRDGLLRRPPKRQKGRFKPFNKYKESGQKQTLSDSKPKDGRNPIGRRTVTRLYIPIKVRNKIKTYTDLNSGVECNIVNASDHGISSILSQEGQDKRYHPITFWSRKFNRAELNYSTPDQELFAIISSFKHWRHYFKGSIYPIEVLSDHQNLRGFIRQTKLTGRQARKTNPADGLSRRINLALKDTGSPSLLLPIRDRLVTETSPKQSVNAEVQCITLQGCLANKSQLVLKDDASSEDVLSDQQNDPIPWGLVE</sequence>
<dbReference type="OrthoDB" id="4365070at2759"/>
<keyword evidence="5" id="KW-0378">Hydrolase</keyword>
<protein>
    <recommendedName>
        <fullName evidence="8">Reverse transcriptase RNase H-like domain-containing protein</fullName>
    </recommendedName>
</protein>
<evidence type="ECO:0000256" key="5">
    <source>
        <dbReference type="ARBA" id="ARBA00022801"/>
    </source>
</evidence>
<gene>
    <name evidence="9" type="ORF">N7482_010052</name>
</gene>
<proteinExistence type="predicted"/>
<dbReference type="CDD" id="cd09274">
    <property type="entry name" value="RNase_HI_RT_Ty3"/>
    <property type="match status" value="1"/>
</dbReference>
<evidence type="ECO:0000256" key="7">
    <source>
        <dbReference type="SAM" id="MobiDB-lite"/>
    </source>
</evidence>
<keyword evidence="2" id="KW-0548">Nucleotidyltransferase</keyword>
<reference evidence="9" key="1">
    <citation type="submission" date="2022-11" db="EMBL/GenBank/DDBJ databases">
        <authorList>
            <person name="Petersen C."/>
        </authorList>
    </citation>
    <scope>NUCLEOTIDE SEQUENCE</scope>
    <source>
        <strain evidence="9">IBT 26290</strain>
    </source>
</reference>
<feature type="compositionally biased region" description="Basic and acidic residues" evidence="7">
    <location>
        <begin position="10"/>
        <end position="21"/>
    </location>
</feature>
<accession>A0A9W9LE51</accession>
<keyword evidence="4" id="KW-0255">Endonuclease</keyword>
<dbReference type="EMBL" id="JAPQKN010000008">
    <property type="protein sequence ID" value="KAJ5150800.1"/>
    <property type="molecule type" value="Genomic_DNA"/>
</dbReference>
<evidence type="ECO:0000256" key="1">
    <source>
        <dbReference type="ARBA" id="ARBA00022679"/>
    </source>
</evidence>
<dbReference type="PANTHER" id="PTHR34072">
    <property type="entry name" value="ENZYMATIC POLYPROTEIN-RELATED"/>
    <property type="match status" value="1"/>
</dbReference>
<dbReference type="RefSeq" id="XP_056538133.1">
    <property type="nucleotide sequence ID" value="XM_056692176.1"/>
</dbReference>
<dbReference type="GO" id="GO:0003964">
    <property type="term" value="F:RNA-directed DNA polymerase activity"/>
    <property type="evidence" value="ECO:0007669"/>
    <property type="project" value="UniProtKB-KW"/>
</dbReference>
<organism evidence="9 10">
    <name type="scientific">Penicillium canariense</name>
    <dbReference type="NCBI Taxonomy" id="189055"/>
    <lineage>
        <taxon>Eukaryota</taxon>
        <taxon>Fungi</taxon>
        <taxon>Dikarya</taxon>
        <taxon>Ascomycota</taxon>
        <taxon>Pezizomycotina</taxon>
        <taxon>Eurotiomycetes</taxon>
        <taxon>Eurotiomycetidae</taxon>
        <taxon>Eurotiales</taxon>
        <taxon>Aspergillaceae</taxon>
        <taxon>Penicillium</taxon>
    </lineage>
</organism>
<feature type="compositionally biased region" description="Basic residues" evidence="7">
    <location>
        <begin position="23"/>
        <end position="36"/>
    </location>
</feature>
<evidence type="ECO:0000256" key="6">
    <source>
        <dbReference type="ARBA" id="ARBA00022918"/>
    </source>
</evidence>
<keyword evidence="3" id="KW-0540">Nuclease</keyword>
<dbReference type="GeneID" id="81431352"/>
<dbReference type="AlphaFoldDB" id="A0A9W9LE51"/>
<dbReference type="GO" id="GO:0016787">
    <property type="term" value="F:hydrolase activity"/>
    <property type="evidence" value="ECO:0007669"/>
    <property type="project" value="UniProtKB-KW"/>
</dbReference>
<dbReference type="Proteomes" id="UP001149163">
    <property type="component" value="Unassembled WGS sequence"/>
</dbReference>
<dbReference type="GO" id="GO:0004519">
    <property type="term" value="F:endonuclease activity"/>
    <property type="evidence" value="ECO:0007669"/>
    <property type="project" value="UniProtKB-KW"/>
</dbReference>
<dbReference type="InterPro" id="IPR041373">
    <property type="entry name" value="RT_RNaseH"/>
</dbReference>
<name>A0A9W9LE51_9EURO</name>
<keyword evidence="1" id="KW-0808">Transferase</keyword>
<evidence type="ECO:0000256" key="3">
    <source>
        <dbReference type="ARBA" id="ARBA00022722"/>
    </source>
</evidence>
<dbReference type="PANTHER" id="PTHR34072:SF52">
    <property type="entry name" value="RIBONUCLEASE H"/>
    <property type="match status" value="1"/>
</dbReference>
<evidence type="ECO:0000256" key="2">
    <source>
        <dbReference type="ARBA" id="ARBA00022695"/>
    </source>
</evidence>
<reference evidence="9" key="2">
    <citation type="journal article" date="2023" name="IMA Fungus">
        <title>Comparative genomic study of the Penicillium genus elucidates a diverse pangenome and 15 lateral gene transfer events.</title>
        <authorList>
            <person name="Petersen C."/>
            <person name="Sorensen T."/>
            <person name="Nielsen M.R."/>
            <person name="Sondergaard T.E."/>
            <person name="Sorensen J.L."/>
            <person name="Fitzpatrick D.A."/>
            <person name="Frisvad J.C."/>
            <person name="Nielsen K.L."/>
        </authorList>
    </citation>
    <scope>NUCLEOTIDE SEQUENCE</scope>
    <source>
        <strain evidence="9">IBT 26290</strain>
    </source>
</reference>
<evidence type="ECO:0000313" key="10">
    <source>
        <dbReference type="Proteomes" id="UP001149163"/>
    </source>
</evidence>
<dbReference type="SUPFAM" id="SSF56672">
    <property type="entry name" value="DNA/RNA polymerases"/>
    <property type="match status" value="1"/>
</dbReference>
<dbReference type="InterPro" id="IPR043502">
    <property type="entry name" value="DNA/RNA_pol_sf"/>
</dbReference>
<evidence type="ECO:0000256" key="4">
    <source>
        <dbReference type="ARBA" id="ARBA00022759"/>
    </source>
</evidence>
<feature type="region of interest" description="Disordered" evidence="7">
    <location>
        <begin position="1"/>
        <end position="61"/>
    </location>
</feature>
<feature type="domain" description="Reverse transcriptase RNase H-like" evidence="8">
    <location>
        <begin position="92"/>
        <end position="181"/>
    </location>
</feature>
<evidence type="ECO:0000313" key="9">
    <source>
        <dbReference type="EMBL" id="KAJ5150800.1"/>
    </source>
</evidence>